<keyword evidence="1" id="KW-0694">RNA-binding</keyword>
<dbReference type="PANTHER" id="PTHR11208">
    <property type="entry name" value="RNA-BINDING PROTEIN RELATED"/>
    <property type="match status" value="1"/>
</dbReference>
<accession>A0A7S0IWQ3</accession>
<sequence>MDTALLTSLMTERQALLPLQASVPNTVALVDQKILQLMNVQQQSTDASLIDAAASAGAPAACSNPYAQQVAMMTNPLLQQESLLQNSALLQQMGAAGAYASSNLLGCANMAATAPALHASMASTPSAPKVSDDALDSAGTAMISHLGTLMPGTSVGKTTGKGKGGNHRWIVPTENHPGFNLTGRIVGPKGSTLRGLQTTYNVRLFVRGKGSERPGAPKRSYTGAEVEEALHVKIEGGADGDVDGCIAALEALCAPVTDPSNDVIRQEQMGTKTAIEMASMSAGAMSGMGAFM</sequence>
<dbReference type="InterPro" id="IPR055256">
    <property type="entry name" value="KH_1_KHDC4/BBP-like"/>
</dbReference>
<proteinExistence type="predicted"/>
<feature type="domain" description="KHDC4/BBP-like KH-domain type I" evidence="2">
    <location>
        <begin position="175"/>
        <end position="239"/>
    </location>
</feature>
<dbReference type="InterPro" id="IPR045071">
    <property type="entry name" value="BBP-like"/>
</dbReference>
<dbReference type="Gene3D" id="3.30.1370.10">
    <property type="entry name" value="K Homology domain, type 1"/>
    <property type="match status" value="1"/>
</dbReference>
<name>A0A7S0IWQ3_9EUKA</name>
<dbReference type="SUPFAM" id="SSF54791">
    <property type="entry name" value="Eukaryotic type KH-domain (KH-domain type I)"/>
    <property type="match status" value="1"/>
</dbReference>
<gene>
    <name evidence="3" type="ORF">CLEP1334_LOCUS8944</name>
</gene>
<dbReference type="AlphaFoldDB" id="A0A7S0IWQ3"/>
<dbReference type="GO" id="GO:0003723">
    <property type="term" value="F:RNA binding"/>
    <property type="evidence" value="ECO:0007669"/>
    <property type="project" value="UniProtKB-KW"/>
</dbReference>
<dbReference type="EMBL" id="HBER01017717">
    <property type="protein sequence ID" value="CAD8533689.1"/>
    <property type="molecule type" value="Transcribed_RNA"/>
</dbReference>
<reference evidence="3" key="1">
    <citation type="submission" date="2021-01" db="EMBL/GenBank/DDBJ databases">
        <authorList>
            <person name="Corre E."/>
            <person name="Pelletier E."/>
            <person name="Niang G."/>
            <person name="Scheremetjew M."/>
            <person name="Finn R."/>
            <person name="Kale V."/>
            <person name="Holt S."/>
            <person name="Cochrane G."/>
            <person name="Meng A."/>
            <person name="Brown T."/>
            <person name="Cohen L."/>
        </authorList>
    </citation>
    <scope>NUCLEOTIDE SEQUENCE</scope>
    <source>
        <strain evidence="3">RCC1130</strain>
    </source>
</reference>
<evidence type="ECO:0000259" key="2">
    <source>
        <dbReference type="Pfam" id="PF22675"/>
    </source>
</evidence>
<protein>
    <recommendedName>
        <fullName evidence="2">KHDC4/BBP-like KH-domain type I domain-containing protein</fullName>
    </recommendedName>
</protein>
<dbReference type="Pfam" id="PF22675">
    <property type="entry name" value="KH-I_KHDC4-BBP"/>
    <property type="match status" value="1"/>
</dbReference>
<dbReference type="InterPro" id="IPR036612">
    <property type="entry name" value="KH_dom_type_1_sf"/>
</dbReference>
<organism evidence="3">
    <name type="scientific">Calcidiscus leptoporus</name>
    <dbReference type="NCBI Taxonomy" id="127549"/>
    <lineage>
        <taxon>Eukaryota</taxon>
        <taxon>Haptista</taxon>
        <taxon>Haptophyta</taxon>
        <taxon>Prymnesiophyceae</taxon>
        <taxon>Coccolithales</taxon>
        <taxon>Calcidiscaceae</taxon>
        <taxon>Calcidiscus</taxon>
    </lineage>
</organism>
<evidence type="ECO:0000313" key="3">
    <source>
        <dbReference type="EMBL" id="CAD8533689.1"/>
    </source>
</evidence>
<evidence type="ECO:0000256" key="1">
    <source>
        <dbReference type="ARBA" id="ARBA00022884"/>
    </source>
</evidence>